<dbReference type="AlphaFoldDB" id="A0AAW8FVD3"/>
<protein>
    <submittedName>
        <fullName evidence="2">Uncharacterized protein</fullName>
    </submittedName>
</protein>
<evidence type="ECO:0000313" key="2">
    <source>
        <dbReference type="EMBL" id="MDQ0913215.1"/>
    </source>
</evidence>
<dbReference type="RefSeq" id="WP_306986189.1">
    <property type="nucleotide sequence ID" value="NZ_JAUSYQ010000002.1"/>
</dbReference>
<reference evidence="2" key="1">
    <citation type="submission" date="2023-07" db="EMBL/GenBank/DDBJ databases">
        <title>Comparative genomics of wheat-associated soil bacteria to identify genetic determinants of phenazine resistance.</title>
        <authorList>
            <person name="Mouncey N."/>
        </authorList>
    </citation>
    <scope>NUCLEOTIDE SEQUENCE</scope>
    <source>
        <strain evidence="2">V4I22</strain>
    </source>
</reference>
<comment type="caution">
    <text evidence="2">The sequence shown here is derived from an EMBL/GenBank/DDBJ whole genome shotgun (WGS) entry which is preliminary data.</text>
</comment>
<evidence type="ECO:0000313" key="3">
    <source>
        <dbReference type="Proteomes" id="UP001234216"/>
    </source>
</evidence>
<name>A0AAW8FVD3_9ACTN</name>
<accession>A0AAW8FVD3</accession>
<feature type="region of interest" description="Disordered" evidence="1">
    <location>
        <begin position="24"/>
        <end position="64"/>
    </location>
</feature>
<sequence length="64" mass="6677">MRGPLGLDGARRHVRTVVAVTTALRPPASLSGGEGRPGIDRPDAVGRSPLSRSPIVSAHQDRTP</sequence>
<dbReference type="EMBL" id="JAUSZV010000005">
    <property type="protein sequence ID" value="MDQ0913215.1"/>
    <property type="molecule type" value="Genomic_DNA"/>
</dbReference>
<dbReference type="Proteomes" id="UP001234216">
    <property type="component" value="Unassembled WGS sequence"/>
</dbReference>
<proteinExistence type="predicted"/>
<gene>
    <name evidence="2" type="ORF">QFZ22_009200</name>
</gene>
<organism evidence="2 3">
    <name type="scientific">Streptomyces canus</name>
    <dbReference type="NCBI Taxonomy" id="58343"/>
    <lineage>
        <taxon>Bacteria</taxon>
        <taxon>Bacillati</taxon>
        <taxon>Actinomycetota</taxon>
        <taxon>Actinomycetes</taxon>
        <taxon>Kitasatosporales</taxon>
        <taxon>Streptomycetaceae</taxon>
        <taxon>Streptomyces</taxon>
        <taxon>Streptomyces aurantiacus group</taxon>
    </lineage>
</organism>
<evidence type="ECO:0000256" key="1">
    <source>
        <dbReference type="SAM" id="MobiDB-lite"/>
    </source>
</evidence>